<dbReference type="PANTHER" id="PTHR42711:SF17">
    <property type="entry name" value="ABC TRANSPORTER ATP-BINDING PROTEIN"/>
    <property type="match status" value="1"/>
</dbReference>
<evidence type="ECO:0000256" key="1">
    <source>
        <dbReference type="ARBA" id="ARBA00004202"/>
    </source>
</evidence>
<feature type="domain" description="ABC transporter" evidence="9">
    <location>
        <begin position="34"/>
        <end position="259"/>
    </location>
</feature>
<keyword evidence="5 10" id="KW-0067">ATP-binding</keyword>
<keyword evidence="8" id="KW-0046">Antibiotic resistance</keyword>
<dbReference type="Proteomes" id="UP000266895">
    <property type="component" value="Chromosome"/>
</dbReference>
<evidence type="ECO:0000256" key="3">
    <source>
        <dbReference type="ARBA" id="ARBA00022475"/>
    </source>
</evidence>
<dbReference type="GO" id="GO:0046677">
    <property type="term" value="P:response to antibiotic"/>
    <property type="evidence" value="ECO:0007669"/>
    <property type="project" value="UniProtKB-KW"/>
</dbReference>
<keyword evidence="4" id="KW-0547">Nucleotide-binding</keyword>
<proteinExistence type="predicted"/>
<dbReference type="GO" id="GO:0005886">
    <property type="term" value="C:plasma membrane"/>
    <property type="evidence" value="ECO:0007669"/>
    <property type="project" value="UniProtKB-SubCell"/>
</dbReference>
<organism evidence="10 11">
    <name type="scientific">Actinomyces howellii</name>
    <dbReference type="NCBI Taxonomy" id="52771"/>
    <lineage>
        <taxon>Bacteria</taxon>
        <taxon>Bacillati</taxon>
        <taxon>Actinomycetota</taxon>
        <taxon>Actinomycetes</taxon>
        <taxon>Actinomycetales</taxon>
        <taxon>Actinomycetaceae</taxon>
        <taxon>Actinomyces</taxon>
    </lineage>
</organism>
<evidence type="ECO:0000256" key="4">
    <source>
        <dbReference type="ARBA" id="ARBA00022741"/>
    </source>
</evidence>
<gene>
    <name evidence="10" type="primary">drrA_7</name>
    <name evidence="10" type="ORF">NCTC11636_01267</name>
</gene>
<dbReference type="CDD" id="cd03230">
    <property type="entry name" value="ABC_DR_subfamily_A"/>
    <property type="match status" value="1"/>
</dbReference>
<accession>A0A3S4RAR8</accession>
<dbReference type="InterPro" id="IPR003593">
    <property type="entry name" value="AAA+_ATPase"/>
</dbReference>
<keyword evidence="3" id="KW-1003">Cell membrane</keyword>
<dbReference type="KEGG" id="ahw:NCTC11636_01267"/>
<dbReference type="InterPro" id="IPR027417">
    <property type="entry name" value="P-loop_NTPase"/>
</dbReference>
<dbReference type="PANTHER" id="PTHR42711">
    <property type="entry name" value="ABC TRANSPORTER ATP-BINDING PROTEIN"/>
    <property type="match status" value="1"/>
</dbReference>
<keyword evidence="6" id="KW-1278">Translocase</keyword>
<dbReference type="SMART" id="SM00382">
    <property type="entry name" value="AAA"/>
    <property type="match status" value="1"/>
</dbReference>
<keyword evidence="11" id="KW-1185">Reference proteome</keyword>
<evidence type="ECO:0000256" key="2">
    <source>
        <dbReference type="ARBA" id="ARBA00022448"/>
    </source>
</evidence>
<dbReference type="EC" id="3.6.3.-" evidence="10"/>
<evidence type="ECO:0000259" key="9">
    <source>
        <dbReference type="PROSITE" id="PS50893"/>
    </source>
</evidence>
<keyword evidence="7" id="KW-0472">Membrane</keyword>
<comment type="subcellular location">
    <subcellularLocation>
        <location evidence="1">Cell membrane</location>
        <topology evidence="1">Peripheral membrane protein</topology>
    </subcellularLocation>
</comment>
<protein>
    <submittedName>
        <fullName evidence="10">Daunorubicin/doxorubicin resistance ATP-binding protein DrrA</fullName>
        <ecNumber evidence="10">3.6.3.-</ecNumber>
    </submittedName>
</protein>
<sequence>MPSTDRWTPVWPGRSFPGRVRSVKTAAMSTDHAIEIRALTKSYGDKEVLRGLDLTVATGTVLALLGPNGAGKTTTVEILQGLRRRASGTLRVLGEDPERATRDWRARIGVVSQSATDLGDLSVREAVTHVARFHSSPADVAQTIERVGLADDARTRAARLSGGRRRRLDVALAIVGRPELLFLDEPTTGFDPEARRSFWGLVEDLRDDGTTVLLTTHYLDEAAHLADDVAIVLGGHVVERGTPAELASSVGQLRTVTWMEDGVQHSERTATPTAVVRRLTERLAGPDGEVPGIEIHAPSLEDHYLELVARHAA</sequence>
<dbReference type="GO" id="GO:0016887">
    <property type="term" value="F:ATP hydrolysis activity"/>
    <property type="evidence" value="ECO:0007669"/>
    <property type="project" value="InterPro"/>
</dbReference>
<dbReference type="AlphaFoldDB" id="A0A3S4RAR8"/>
<dbReference type="Pfam" id="PF00005">
    <property type="entry name" value="ABC_tran"/>
    <property type="match status" value="1"/>
</dbReference>
<evidence type="ECO:0000256" key="5">
    <source>
        <dbReference type="ARBA" id="ARBA00022840"/>
    </source>
</evidence>
<evidence type="ECO:0000256" key="6">
    <source>
        <dbReference type="ARBA" id="ARBA00022967"/>
    </source>
</evidence>
<dbReference type="InterPro" id="IPR003439">
    <property type="entry name" value="ABC_transporter-like_ATP-bd"/>
</dbReference>
<evidence type="ECO:0000313" key="11">
    <source>
        <dbReference type="Proteomes" id="UP000266895"/>
    </source>
</evidence>
<dbReference type="SUPFAM" id="SSF52540">
    <property type="entry name" value="P-loop containing nucleoside triphosphate hydrolases"/>
    <property type="match status" value="1"/>
</dbReference>
<dbReference type="FunFam" id="3.40.50.300:FF:000589">
    <property type="entry name" value="ABC transporter, ATP-binding subunit"/>
    <property type="match status" value="1"/>
</dbReference>
<reference evidence="10 11" key="1">
    <citation type="submission" date="2018-12" db="EMBL/GenBank/DDBJ databases">
        <authorList>
            <consortium name="Pathogen Informatics"/>
        </authorList>
    </citation>
    <scope>NUCLEOTIDE SEQUENCE [LARGE SCALE GENOMIC DNA]</scope>
    <source>
        <strain evidence="10 11">NCTC11636</strain>
    </source>
</reference>
<dbReference type="EMBL" id="LR134350">
    <property type="protein sequence ID" value="VEG27983.1"/>
    <property type="molecule type" value="Genomic_DNA"/>
</dbReference>
<evidence type="ECO:0000256" key="8">
    <source>
        <dbReference type="ARBA" id="ARBA00023251"/>
    </source>
</evidence>
<dbReference type="Gene3D" id="3.40.50.300">
    <property type="entry name" value="P-loop containing nucleotide triphosphate hydrolases"/>
    <property type="match status" value="1"/>
</dbReference>
<name>A0A3S4RAR8_9ACTO</name>
<evidence type="ECO:0000256" key="7">
    <source>
        <dbReference type="ARBA" id="ARBA00023136"/>
    </source>
</evidence>
<dbReference type="InterPro" id="IPR050763">
    <property type="entry name" value="ABC_transporter_ATP-binding"/>
</dbReference>
<dbReference type="GO" id="GO:0005524">
    <property type="term" value="F:ATP binding"/>
    <property type="evidence" value="ECO:0007669"/>
    <property type="project" value="UniProtKB-KW"/>
</dbReference>
<evidence type="ECO:0000313" key="10">
    <source>
        <dbReference type="EMBL" id="VEG27983.1"/>
    </source>
</evidence>
<keyword evidence="10" id="KW-0378">Hydrolase</keyword>
<keyword evidence="2" id="KW-0813">Transport</keyword>
<dbReference type="PROSITE" id="PS50893">
    <property type="entry name" value="ABC_TRANSPORTER_2"/>
    <property type="match status" value="1"/>
</dbReference>